<keyword evidence="1" id="KW-0812">Transmembrane</keyword>
<evidence type="ECO:0000313" key="3">
    <source>
        <dbReference type="Proteomes" id="UP000002316"/>
    </source>
</evidence>
<keyword evidence="1" id="KW-1133">Transmembrane helix</keyword>
<dbReference type="GeneID" id="23862882"/>
<feature type="transmembrane region" description="Helical" evidence="1">
    <location>
        <begin position="6"/>
        <end position="27"/>
    </location>
</feature>
<accession>C9ZTI4</accession>
<proteinExistence type="predicted"/>
<evidence type="ECO:0000256" key="1">
    <source>
        <dbReference type="SAM" id="Phobius"/>
    </source>
</evidence>
<dbReference type="KEGG" id="tbg:TbgDal_VII6190"/>
<evidence type="ECO:0000313" key="2">
    <source>
        <dbReference type="EMBL" id="CBH12719.1"/>
    </source>
</evidence>
<name>C9ZTI4_TRYB9</name>
<sequence>MLRVIVVIINSFRFVCFLVLLMVLIYKLLIIINFFFRGFVFSLCLFSRLPSFYFLSVSTRLNVTFTFSTFCVFFCFLFLLLTKKKQKMSNNNTHKKKEK</sequence>
<keyword evidence="1" id="KW-0472">Membrane</keyword>
<organism evidence="2 3">
    <name type="scientific">Trypanosoma brucei gambiense (strain MHOM/CI/86/DAL972)</name>
    <dbReference type="NCBI Taxonomy" id="679716"/>
    <lineage>
        <taxon>Eukaryota</taxon>
        <taxon>Discoba</taxon>
        <taxon>Euglenozoa</taxon>
        <taxon>Kinetoplastea</taxon>
        <taxon>Metakinetoplastina</taxon>
        <taxon>Trypanosomatida</taxon>
        <taxon>Trypanosomatidae</taxon>
        <taxon>Trypanosoma</taxon>
    </lineage>
</organism>
<dbReference type="RefSeq" id="XP_011774999.1">
    <property type="nucleotide sequence ID" value="XM_011776697.1"/>
</dbReference>
<gene>
    <name evidence="2" type="ORF">TbgDal_VII6190</name>
</gene>
<feature type="transmembrane region" description="Helical" evidence="1">
    <location>
        <begin position="61"/>
        <end position="81"/>
    </location>
</feature>
<dbReference type="AlphaFoldDB" id="C9ZTI4"/>
<protein>
    <submittedName>
        <fullName evidence="2">Uncharacterized protein</fullName>
    </submittedName>
</protein>
<dbReference type="EMBL" id="FN554970">
    <property type="protein sequence ID" value="CBH12719.1"/>
    <property type="molecule type" value="Genomic_DNA"/>
</dbReference>
<dbReference type="Proteomes" id="UP000002316">
    <property type="component" value="Chromosome 7"/>
</dbReference>
<reference evidence="3" key="1">
    <citation type="journal article" date="2010" name="PLoS Negl. Trop. Dis.">
        <title>The genome sequence of Trypanosoma brucei gambiense, causative agent of chronic human african trypanosomiasis.</title>
        <authorList>
            <person name="Jackson A.P."/>
            <person name="Sanders M."/>
            <person name="Berry A."/>
            <person name="McQuillan J."/>
            <person name="Aslett M.A."/>
            <person name="Quail M.A."/>
            <person name="Chukualim B."/>
            <person name="Capewell P."/>
            <person name="MacLeod A."/>
            <person name="Melville S.E."/>
            <person name="Gibson W."/>
            <person name="Barry J.D."/>
            <person name="Berriman M."/>
            <person name="Hertz-Fowler C."/>
        </authorList>
    </citation>
    <scope>NUCLEOTIDE SEQUENCE [LARGE SCALE GENOMIC DNA]</scope>
    <source>
        <strain evidence="3">MHOM/CI/86/DAL972</strain>
    </source>
</reference>